<dbReference type="Pfam" id="PF03176">
    <property type="entry name" value="MMPL"/>
    <property type="match status" value="3"/>
</dbReference>
<evidence type="ECO:0000256" key="6">
    <source>
        <dbReference type="SAM" id="MobiDB-lite"/>
    </source>
</evidence>
<dbReference type="GO" id="GO:0005886">
    <property type="term" value="C:plasma membrane"/>
    <property type="evidence" value="ECO:0007669"/>
    <property type="project" value="UniProtKB-SubCell"/>
</dbReference>
<feature type="transmembrane region" description="Helical" evidence="7">
    <location>
        <begin position="235"/>
        <end position="255"/>
    </location>
</feature>
<dbReference type="KEGG" id="arep:ID810_05965"/>
<dbReference type="AlphaFoldDB" id="A0A7T0PYA2"/>
<dbReference type="Proteomes" id="UP000594637">
    <property type="component" value="Chromosome"/>
</dbReference>
<evidence type="ECO:0000313" key="9">
    <source>
        <dbReference type="EMBL" id="QPL06430.1"/>
    </source>
</evidence>
<keyword evidence="3 7" id="KW-0812">Transmembrane</keyword>
<keyword evidence="4 7" id="KW-1133">Transmembrane helix</keyword>
<dbReference type="SUPFAM" id="SSF82866">
    <property type="entry name" value="Multidrug efflux transporter AcrB transmembrane domain"/>
    <property type="match status" value="2"/>
</dbReference>
<feature type="transmembrane region" description="Helical" evidence="7">
    <location>
        <begin position="209"/>
        <end position="228"/>
    </location>
</feature>
<feature type="transmembrane region" description="Helical" evidence="7">
    <location>
        <begin position="608"/>
        <end position="626"/>
    </location>
</feature>
<feature type="compositionally biased region" description="Basic and acidic residues" evidence="6">
    <location>
        <begin position="299"/>
        <end position="313"/>
    </location>
</feature>
<evidence type="ECO:0000313" key="10">
    <source>
        <dbReference type="Proteomes" id="UP000594637"/>
    </source>
</evidence>
<feature type="transmembrane region" description="Helical" evidence="7">
    <location>
        <begin position="363"/>
        <end position="391"/>
    </location>
</feature>
<dbReference type="EMBL" id="CP063989">
    <property type="protein sequence ID" value="QPL06430.1"/>
    <property type="molecule type" value="Genomic_DNA"/>
</dbReference>
<protein>
    <submittedName>
        <fullName evidence="9">MMPL family transporter</fullName>
    </submittedName>
</protein>
<feature type="region of interest" description="Disordered" evidence="6">
    <location>
        <begin position="299"/>
        <end position="322"/>
    </location>
</feature>
<name>A0A7T0PYA2_9ACTO</name>
<evidence type="ECO:0000256" key="2">
    <source>
        <dbReference type="ARBA" id="ARBA00022475"/>
    </source>
</evidence>
<dbReference type="PANTHER" id="PTHR33406:SF13">
    <property type="entry name" value="MEMBRANE PROTEIN YDFJ"/>
    <property type="match status" value="1"/>
</dbReference>
<accession>A0A7T0PYA2</accession>
<organism evidence="9 10">
    <name type="scientific">Actinomyces respiraculi</name>
    <dbReference type="NCBI Taxonomy" id="2744574"/>
    <lineage>
        <taxon>Bacteria</taxon>
        <taxon>Bacillati</taxon>
        <taxon>Actinomycetota</taxon>
        <taxon>Actinomycetes</taxon>
        <taxon>Actinomycetales</taxon>
        <taxon>Actinomycetaceae</taxon>
        <taxon>Actinomyces</taxon>
    </lineage>
</organism>
<evidence type="ECO:0000256" key="4">
    <source>
        <dbReference type="ARBA" id="ARBA00022989"/>
    </source>
</evidence>
<dbReference type="PROSITE" id="PS50156">
    <property type="entry name" value="SSD"/>
    <property type="match status" value="1"/>
</dbReference>
<keyword evidence="2" id="KW-1003">Cell membrane</keyword>
<evidence type="ECO:0000256" key="5">
    <source>
        <dbReference type="ARBA" id="ARBA00023136"/>
    </source>
</evidence>
<evidence type="ECO:0000256" key="3">
    <source>
        <dbReference type="ARBA" id="ARBA00022692"/>
    </source>
</evidence>
<dbReference type="InterPro" id="IPR050545">
    <property type="entry name" value="Mycobact_MmpL"/>
</dbReference>
<comment type="subcellular location">
    <subcellularLocation>
        <location evidence="1">Cell membrane</location>
        <topology evidence="1">Multi-pass membrane protein</topology>
    </subcellularLocation>
</comment>
<dbReference type="InterPro" id="IPR000731">
    <property type="entry name" value="SSD"/>
</dbReference>
<dbReference type="PANTHER" id="PTHR33406">
    <property type="entry name" value="MEMBRANE PROTEIN MJ1562-RELATED"/>
    <property type="match status" value="1"/>
</dbReference>
<dbReference type="InterPro" id="IPR004869">
    <property type="entry name" value="MMPL_dom"/>
</dbReference>
<feature type="domain" description="SSD" evidence="8">
    <location>
        <begin position="234"/>
        <end position="389"/>
    </location>
</feature>
<evidence type="ECO:0000256" key="1">
    <source>
        <dbReference type="ARBA" id="ARBA00004651"/>
    </source>
</evidence>
<sequence>MLHWLSRRVVKDASLVVAAWVVIALLALTVAATGLGAGSLTSRLVGETGAPGGSESRDGQEIIAALSGDGQTVSLLVTGVDISTLARQEAVAYALGNAHRDLVAIVGETNVLDPFVVPGMLEEPAAQALASKDLDGFLIVVSVDPNGTEVAGKEDKAYAHDLAETVSRVQARLERIPGELSGLSPGASGIVSHEGLREQAVVDQAWRDVLVGLLIALPLVLLLMILVFGAVLPALVPVATAVTTLLLSLGALWVLSLSVELPAFILSVTAIIALALATDYGFVLTTHFREELAHLRQSEGVDSPKERGRTGRAERRRRRRSSPMTQALVLTLMSTGRTILFASLTMIVALLGLMLIGTDVLRAIAQAGIAAVAIATVVCLSLAPALVALVGRKLHRPSPLRRVVPLRSLRSSIGDIVRDKGVFSHTVGLIQRVPWVALAVSLVILVVLASPARHLHVLVSNDDLLPASSDQAVHLETLKASYPAAQDADATVVLAQAGERATAFINSQVAHVDGVTSILRTATAGEYTVVYLELEGEGATTEAEAAVRAVRALAAPADMWVTGQAAAQVDLQDAITGALPWVVIVFSLVLIILMLLTTGSLVVPVKTLLVNTMSVLASYGVMTWVFQEGHLSGLLGFEPLGGVEAYAVAVVIGVGLGLVTDDDLFLLDGVAAHRGRSGNDAVAVEAGWQRTGRLTSTTAAILIVVFLSFVSADLLIVDQVALALAVLMAVDATVVRLLLMPAAMSLLGGWNWWLPTWLVPVVERYGLAEPLVSVPRADAPVAVDAVAVGADVDTDVSVGQPADDSGAAATQA</sequence>
<reference evidence="9 10" key="1">
    <citation type="submission" date="2020-11" db="EMBL/GenBank/DDBJ databases">
        <title>Actinomyces sp. ZJ750.</title>
        <authorList>
            <person name="Zhou J."/>
        </authorList>
    </citation>
    <scope>NUCLEOTIDE SEQUENCE [LARGE SCALE GENOMIC DNA]</scope>
    <source>
        <strain evidence="9 10">ZJ750</strain>
    </source>
</reference>
<dbReference type="Gene3D" id="1.20.1640.10">
    <property type="entry name" value="Multidrug efflux transporter AcrB transmembrane domain"/>
    <property type="match status" value="2"/>
</dbReference>
<feature type="transmembrane region" description="Helical" evidence="7">
    <location>
        <begin position="578"/>
        <end position="596"/>
    </location>
</feature>
<evidence type="ECO:0000256" key="7">
    <source>
        <dbReference type="SAM" id="Phobius"/>
    </source>
</evidence>
<evidence type="ECO:0000259" key="8">
    <source>
        <dbReference type="PROSITE" id="PS50156"/>
    </source>
</evidence>
<proteinExistence type="predicted"/>
<feature type="transmembrane region" description="Helical" evidence="7">
    <location>
        <begin position="261"/>
        <end position="282"/>
    </location>
</feature>
<gene>
    <name evidence="9" type="ORF">ID810_05965</name>
</gene>
<feature type="transmembrane region" description="Helical" evidence="7">
    <location>
        <begin position="699"/>
        <end position="716"/>
    </location>
</feature>
<dbReference type="RefSeq" id="WP_188232544.1">
    <property type="nucleotide sequence ID" value="NZ_CP063989.1"/>
</dbReference>
<keyword evidence="5 7" id="KW-0472">Membrane</keyword>
<feature type="transmembrane region" description="Helical" evidence="7">
    <location>
        <begin position="646"/>
        <end position="667"/>
    </location>
</feature>
<keyword evidence="10" id="KW-1185">Reference proteome</keyword>
<feature type="transmembrane region" description="Helical" evidence="7">
    <location>
        <begin position="327"/>
        <end position="357"/>
    </location>
</feature>